<evidence type="ECO:0000259" key="12">
    <source>
        <dbReference type="SMART" id="SM00387"/>
    </source>
</evidence>
<dbReference type="Pfam" id="PF02518">
    <property type="entry name" value="HATPase_c"/>
    <property type="match status" value="1"/>
</dbReference>
<dbReference type="Pfam" id="PF13181">
    <property type="entry name" value="TPR_8"/>
    <property type="match status" value="1"/>
</dbReference>
<dbReference type="InterPro" id="IPR019734">
    <property type="entry name" value="TPR_rpt"/>
</dbReference>
<evidence type="ECO:0000256" key="3">
    <source>
        <dbReference type="ARBA" id="ARBA00022553"/>
    </source>
</evidence>
<dbReference type="InterPro" id="IPR011712">
    <property type="entry name" value="Sig_transdc_His_kin_sub3_dim/P"/>
</dbReference>
<accession>A0A369IAK7</accession>
<evidence type="ECO:0000256" key="7">
    <source>
        <dbReference type="ARBA" id="ARBA00022840"/>
    </source>
</evidence>
<comment type="catalytic activity">
    <reaction evidence="1">
        <text>ATP + protein L-histidine = ADP + protein N-phospho-L-histidine.</text>
        <dbReference type="EC" id="2.7.13.3"/>
    </reaction>
</comment>
<evidence type="ECO:0000313" key="13">
    <source>
        <dbReference type="EMBL" id="RDB05900.1"/>
    </source>
</evidence>
<dbReference type="SMART" id="SM00387">
    <property type="entry name" value="HATPase_c"/>
    <property type="match status" value="1"/>
</dbReference>
<keyword evidence="5" id="KW-0547">Nucleotide-binding</keyword>
<evidence type="ECO:0000313" key="14">
    <source>
        <dbReference type="Proteomes" id="UP000253141"/>
    </source>
</evidence>
<dbReference type="SUPFAM" id="SSF55874">
    <property type="entry name" value="ATPase domain of HSP90 chaperone/DNA topoisomerase II/histidine kinase"/>
    <property type="match status" value="1"/>
</dbReference>
<evidence type="ECO:0000256" key="2">
    <source>
        <dbReference type="ARBA" id="ARBA00012438"/>
    </source>
</evidence>
<dbReference type="GO" id="GO:0000155">
    <property type="term" value="F:phosphorelay sensor kinase activity"/>
    <property type="evidence" value="ECO:0007669"/>
    <property type="project" value="InterPro"/>
</dbReference>
<gene>
    <name evidence="13" type="ORF">DVG78_10850</name>
</gene>
<dbReference type="GO" id="GO:0005524">
    <property type="term" value="F:ATP binding"/>
    <property type="evidence" value="ECO:0007669"/>
    <property type="project" value="UniProtKB-KW"/>
</dbReference>
<evidence type="ECO:0000256" key="1">
    <source>
        <dbReference type="ARBA" id="ARBA00000085"/>
    </source>
</evidence>
<dbReference type="InterPro" id="IPR036890">
    <property type="entry name" value="HATPase_C_sf"/>
</dbReference>
<keyword evidence="11" id="KW-0732">Signal</keyword>
<dbReference type="InterPro" id="IPR050482">
    <property type="entry name" value="Sensor_HK_TwoCompSys"/>
</dbReference>
<keyword evidence="10" id="KW-1133">Transmembrane helix</keyword>
<dbReference type="SMART" id="SM00028">
    <property type="entry name" value="TPR"/>
    <property type="match status" value="2"/>
</dbReference>
<dbReference type="RefSeq" id="WP_114461097.1">
    <property type="nucleotide sequence ID" value="NZ_QPIW01000007.1"/>
</dbReference>
<reference evidence="13 14" key="1">
    <citation type="submission" date="2018-07" db="EMBL/GenBank/DDBJ databases">
        <title>Genome analysis of Runella aurantiaca.</title>
        <authorList>
            <person name="Yang X."/>
        </authorList>
    </citation>
    <scope>NUCLEOTIDE SEQUENCE [LARGE SCALE GENOMIC DNA]</scope>
    <source>
        <strain evidence="13 14">YX9</strain>
    </source>
</reference>
<keyword evidence="10" id="KW-0472">Membrane</keyword>
<dbReference type="GO" id="GO:0046983">
    <property type="term" value="F:protein dimerization activity"/>
    <property type="evidence" value="ECO:0007669"/>
    <property type="project" value="InterPro"/>
</dbReference>
<name>A0A369IAK7_9BACT</name>
<dbReference type="Gene3D" id="1.25.40.10">
    <property type="entry name" value="Tetratricopeptide repeat domain"/>
    <property type="match status" value="2"/>
</dbReference>
<dbReference type="SUPFAM" id="SSF48452">
    <property type="entry name" value="TPR-like"/>
    <property type="match status" value="1"/>
</dbReference>
<dbReference type="PROSITE" id="PS50005">
    <property type="entry name" value="TPR"/>
    <property type="match status" value="1"/>
</dbReference>
<evidence type="ECO:0000256" key="4">
    <source>
        <dbReference type="ARBA" id="ARBA00022679"/>
    </source>
</evidence>
<feature type="signal peptide" evidence="11">
    <location>
        <begin position="1"/>
        <end position="23"/>
    </location>
</feature>
<evidence type="ECO:0000256" key="11">
    <source>
        <dbReference type="SAM" id="SignalP"/>
    </source>
</evidence>
<dbReference type="GO" id="GO:0016020">
    <property type="term" value="C:membrane"/>
    <property type="evidence" value="ECO:0007669"/>
    <property type="project" value="InterPro"/>
</dbReference>
<dbReference type="Proteomes" id="UP000253141">
    <property type="component" value="Unassembled WGS sequence"/>
</dbReference>
<feature type="domain" description="Histidine kinase/HSP90-like ATPase" evidence="12">
    <location>
        <begin position="550"/>
        <end position="644"/>
    </location>
</feature>
<dbReference type="EMBL" id="QPIW01000007">
    <property type="protein sequence ID" value="RDB05900.1"/>
    <property type="molecule type" value="Genomic_DNA"/>
</dbReference>
<keyword evidence="14" id="KW-1185">Reference proteome</keyword>
<keyword evidence="9" id="KW-0802">TPR repeat</keyword>
<keyword evidence="3" id="KW-0597">Phosphoprotein</keyword>
<dbReference type="PANTHER" id="PTHR24421">
    <property type="entry name" value="NITRATE/NITRITE SENSOR PROTEIN NARX-RELATED"/>
    <property type="match status" value="1"/>
</dbReference>
<dbReference type="InterPro" id="IPR011990">
    <property type="entry name" value="TPR-like_helical_dom_sf"/>
</dbReference>
<feature type="repeat" description="TPR" evidence="9">
    <location>
        <begin position="192"/>
        <end position="225"/>
    </location>
</feature>
<dbReference type="OrthoDB" id="613934at2"/>
<dbReference type="AlphaFoldDB" id="A0A369IAK7"/>
<feature type="transmembrane region" description="Helical" evidence="10">
    <location>
        <begin position="396"/>
        <end position="416"/>
    </location>
</feature>
<organism evidence="13 14">
    <name type="scientific">Runella aurantiaca</name>
    <dbReference type="NCBI Taxonomy" id="2282308"/>
    <lineage>
        <taxon>Bacteria</taxon>
        <taxon>Pseudomonadati</taxon>
        <taxon>Bacteroidota</taxon>
        <taxon>Cytophagia</taxon>
        <taxon>Cytophagales</taxon>
        <taxon>Spirosomataceae</taxon>
        <taxon>Runella</taxon>
    </lineage>
</organism>
<evidence type="ECO:0000256" key="8">
    <source>
        <dbReference type="ARBA" id="ARBA00023012"/>
    </source>
</evidence>
<evidence type="ECO:0000256" key="10">
    <source>
        <dbReference type="SAM" id="Phobius"/>
    </source>
</evidence>
<dbReference type="Pfam" id="PF07730">
    <property type="entry name" value="HisKA_3"/>
    <property type="match status" value="1"/>
</dbReference>
<keyword evidence="4" id="KW-0808">Transferase</keyword>
<keyword evidence="7" id="KW-0067">ATP-binding</keyword>
<dbReference type="EC" id="2.7.13.3" evidence="2"/>
<sequence>MKLNSMCAFLCCLILFSTGKAFTQHKIFLSKNERGVLIKRLEKDLKQLYGQPPSFQRDTILFRKLDTFYVQWSQLNTVLKPMLAKQSILTDSLFKIANRNKWEEGIYFSMKYKSQKLAFGGKVDSAYALLLDIQKGYERLSIPYQQAWILIALAEKLVYREIKTPEEIIKAIHCLEKAITIGEKYKIWEVIHKANAHIGDIYSMQGDYKKALVYFEKQIPMFKKHGDINLGYYSEGTNYANLGICYLHLGNEKEAVRFFYKFYGVNNPDFGGYANYVHHAVLLEYSSFFIKKNMFNKALEFEQLYTKILPERNQNDYATHYKHLYEIYKGLLNYKKGLYYFEKWQETREKLKTENLSNEFKKIESLYQLEKKNNEIEDLRKLSLEKEIEEQRNTNIAIVILFVSIFLILVLVFRSINFKRAMVQAKFELSEQNQKLSQQIIQTQDSEQQRIAADLHDDLGGTIATVNAKLSQLVGAESISQIKHGIVDTLKISAKAGDQIRQISHNLMPPDLEKVGLVLLIQERIVQLNENEKPQFRCLIFGTERRLSLEKELNIYRILSELIHNIQKHAQAKTASVQFFFHEDILTITVEDDGVGDTLEKNREKSWGIGLKNVFSRVNYLHARLHTDSSEQGTTIILEVPYDAPSQLHTNSDRG</sequence>
<keyword evidence="8" id="KW-0902">Two-component regulatory system</keyword>
<comment type="caution">
    <text evidence="13">The sequence shown here is derived from an EMBL/GenBank/DDBJ whole genome shotgun (WGS) entry which is preliminary data.</text>
</comment>
<dbReference type="CDD" id="cd16917">
    <property type="entry name" value="HATPase_UhpB-NarQ-NarX-like"/>
    <property type="match status" value="1"/>
</dbReference>
<evidence type="ECO:0000256" key="9">
    <source>
        <dbReference type="PROSITE-ProRule" id="PRU00339"/>
    </source>
</evidence>
<evidence type="ECO:0000256" key="6">
    <source>
        <dbReference type="ARBA" id="ARBA00022777"/>
    </source>
</evidence>
<dbReference type="InterPro" id="IPR003594">
    <property type="entry name" value="HATPase_dom"/>
</dbReference>
<protein>
    <recommendedName>
        <fullName evidence="2">histidine kinase</fullName>
        <ecNumber evidence="2">2.7.13.3</ecNumber>
    </recommendedName>
</protein>
<keyword evidence="10" id="KW-0812">Transmembrane</keyword>
<dbReference type="PANTHER" id="PTHR24421:SF10">
    <property type="entry name" value="NITRATE_NITRITE SENSOR PROTEIN NARQ"/>
    <property type="match status" value="1"/>
</dbReference>
<evidence type="ECO:0000256" key="5">
    <source>
        <dbReference type="ARBA" id="ARBA00022741"/>
    </source>
</evidence>
<proteinExistence type="predicted"/>
<dbReference type="Gene3D" id="3.30.565.10">
    <property type="entry name" value="Histidine kinase-like ATPase, C-terminal domain"/>
    <property type="match status" value="1"/>
</dbReference>
<keyword evidence="6" id="KW-0418">Kinase</keyword>
<feature type="chain" id="PRO_5016959923" description="histidine kinase" evidence="11">
    <location>
        <begin position="24"/>
        <end position="655"/>
    </location>
</feature>